<sequence length="35" mass="3974">AASLTYDEKAVLENVFRQNIVLQKPKLDSAVRKDL</sequence>
<proteinExistence type="predicted"/>
<organism evidence="1">
    <name type="scientific">marine sediment metagenome</name>
    <dbReference type="NCBI Taxonomy" id="412755"/>
    <lineage>
        <taxon>unclassified sequences</taxon>
        <taxon>metagenomes</taxon>
        <taxon>ecological metagenomes</taxon>
    </lineage>
</organism>
<evidence type="ECO:0000313" key="1">
    <source>
        <dbReference type="EMBL" id="GAG34676.1"/>
    </source>
</evidence>
<gene>
    <name evidence="1" type="ORF">S01H1_68763</name>
</gene>
<name>X0YCW4_9ZZZZ</name>
<accession>X0YCW4</accession>
<reference evidence="1" key="1">
    <citation type="journal article" date="2014" name="Front. Microbiol.">
        <title>High frequency of phylogenetically diverse reductive dehalogenase-homologous genes in deep subseafloor sedimentary metagenomes.</title>
        <authorList>
            <person name="Kawai M."/>
            <person name="Futagami T."/>
            <person name="Toyoda A."/>
            <person name="Takaki Y."/>
            <person name="Nishi S."/>
            <person name="Hori S."/>
            <person name="Arai W."/>
            <person name="Tsubouchi T."/>
            <person name="Morono Y."/>
            <person name="Uchiyama I."/>
            <person name="Ito T."/>
            <person name="Fujiyama A."/>
            <person name="Inagaki F."/>
            <person name="Takami H."/>
        </authorList>
    </citation>
    <scope>NUCLEOTIDE SEQUENCE</scope>
    <source>
        <strain evidence="1">Expedition CK06-06</strain>
    </source>
</reference>
<feature type="non-terminal residue" evidence="1">
    <location>
        <position position="1"/>
    </location>
</feature>
<dbReference type="EMBL" id="BARS01045612">
    <property type="protein sequence ID" value="GAG34676.1"/>
    <property type="molecule type" value="Genomic_DNA"/>
</dbReference>
<comment type="caution">
    <text evidence="1">The sequence shown here is derived from an EMBL/GenBank/DDBJ whole genome shotgun (WGS) entry which is preliminary data.</text>
</comment>
<protein>
    <submittedName>
        <fullName evidence="1">Uncharacterized protein</fullName>
    </submittedName>
</protein>
<dbReference type="AlphaFoldDB" id="X0YCW4"/>